<accession>A0A2W4ZNX9</accession>
<dbReference type="Gene3D" id="2.40.50.140">
    <property type="entry name" value="Nucleic acid-binding proteins"/>
    <property type="match status" value="1"/>
</dbReference>
<organism evidence="2 3">
    <name type="scientific">Phormidesmis priestleyi</name>
    <dbReference type="NCBI Taxonomy" id="268141"/>
    <lineage>
        <taxon>Bacteria</taxon>
        <taxon>Bacillati</taxon>
        <taxon>Cyanobacteriota</taxon>
        <taxon>Cyanophyceae</taxon>
        <taxon>Leptolyngbyales</taxon>
        <taxon>Leptolyngbyaceae</taxon>
        <taxon>Phormidesmis</taxon>
    </lineage>
</organism>
<evidence type="ECO:0000313" key="2">
    <source>
        <dbReference type="EMBL" id="PZO59945.1"/>
    </source>
</evidence>
<dbReference type="EMBL" id="QBMP01000015">
    <property type="protein sequence ID" value="PZO59945.1"/>
    <property type="molecule type" value="Genomic_DNA"/>
</dbReference>
<dbReference type="InterPro" id="IPR012340">
    <property type="entry name" value="NA-bd_OB-fold"/>
</dbReference>
<proteinExistence type="predicted"/>
<comment type="caution">
    <text evidence="2">The sequence shown here is derived from an EMBL/GenBank/DDBJ whole genome shotgun (WGS) entry which is preliminary data.</text>
</comment>
<evidence type="ECO:0000256" key="1">
    <source>
        <dbReference type="SAM" id="Phobius"/>
    </source>
</evidence>
<gene>
    <name evidence="2" type="ORF">DCF15_02940</name>
</gene>
<feature type="transmembrane region" description="Helical" evidence="1">
    <location>
        <begin position="117"/>
        <end position="142"/>
    </location>
</feature>
<reference evidence="3" key="1">
    <citation type="submission" date="2018-04" db="EMBL/GenBank/DDBJ databases">
        <authorList>
            <person name="Cornet L."/>
        </authorList>
    </citation>
    <scope>NUCLEOTIDE SEQUENCE [LARGE SCALE GENOMIC DNA]</scope>
</reference>
<evidence type="ECO:0000313" key="3">
    <source>
        <dbReference type="Proteomes" id="UP000249794"/>
    </source>
</evidence>
<dbReference type="AlphaFoldDB" id="A0A2W4ZNX9"/>
<sequence length="222" mass="23631">MQSVYWFCFIIGGAFVVLSIAGGGDILGDADADFDIDADADFDADFDADADVDADAAVGSDLQVDTDVDLLRSNAPRRKGLPGWLSILLSFKFWTFGGCFFGLTGLLITWVEPSKPATAVLMVAIATGVVCGAVLVSILRALKDRQVDSLMRNEDFAGLPGIVELPFDAKSKGKVVLEVGGSTLHLVAQTDEERSFHPGDPVLVVGRSENRLWVVSVDHAIG</sequence>
<feature type="transmembrane region" description="Helical" evidence="1">
    <location>
        <begin position="6"/>
        <end position="27"/>
    </location>
</feature>
<keyword evidence="1" id="KW-0472">Membrane</keyword>
<evidence type="ECO:0008006" key="4">
    <source>
        <dbReference type="Google" id="ProtNLM"/>
    </source>
</evidence>
<feature type="transmembrane region" description="Helical" evidence="1">
    <location>
        <begin position="87"/>
        <end position="111"/>
    </location>
</feature>
<protein>
    <recommendedName>
        <fullName evidence="4">NfeD-like protein</fullName>
    </recommendedName>
</protein>
<keyword evidence="1" id="KW-1133">Transmembrane helix</keyword>
<dbReference type="Proteomes" id="UP000249794">
    <property type="component" value="Unassembled WGS sequence"/>
</dbReference>
<reference evidence="2 3" key="2">
    <citation type="submission" date="2018-06" db="EMBL/GenBank/DDBJ databases">
        <title>Metagenomic assembly of (sub)arctic Cyanobacteria and their associated microbiome from non-axenic cultures.</title>
        <authorList>
            <person name="Baurain D."/>
        </authorList>
    </citation>
    <scope>NUCLEOTIDE SEQUENCE [LARGE SCALE GENOMIC DNA]</scope>
    <source>
        <strain evidence="2">ULC027bin1</strain>
    </source>
</reference>
<name>A0A2W4ZNX9_9CYAN</name>
<keyword evidence="1" id="KW-0812">Transmembrane</keyword>